<evidence type="ECO:0000313" key="11">
    <source>
        <dbReference type="Proteomes" id="UP000270190"/>
    </source>
</evidence>
<evidence type="ECO:0000256" key="4">
    <source>
        <dbReference type="ARBA" id="ARBA00022525"/>
    </source>
</evidence>
<feature type="compositionally biased region" description="Basic and acidic residues" evidence="7">
    <location>
        <begin position="1135"/>
        <end position="1146"/>
    </location>
</feature>
<dbReference type="Proteomes" id="UP000270190">
    <property type="component" value="Unassembled WGS sequence"/>
</dbReference>
<dbReference type="Gene3D" id="2.60.40.10">
    <property type="entry name" value="Immunoglobulins"/>
    <property type="match status" value="9"/>
</dbReference>
<keyword evidence="8" id="KW-0472">Membrane</keyword>
<accession>A0A2X0QG60</accession>
<dbReference type="Pfam" id="PF17802">
    <property type="entry name" value="SpaA"/>
    <property type="match status" value="9"/>
</dbReference>
<reference evidence="11" key="1">
    <citation type="submission" date="2018-04" db="EMBL/GenBank/DDBJ databases">
        <authorList>
            <person name="Illikoud N."/>
        </authorList>
    </citation>
    <scope>NUCLEOTIDE SEQUENCE [LARGE SCALE GENOMIC DNA]</scope>
</reference>
<dbReference type="NCBIfam" id="TIGR01167">
    <property type="entry name" value="LPXTG_anchor"/>
    <property type="match status" value="1"/>
</dbReference>
<dbReference type="PANTHER" id="PTHR36108:SF13">
    <property type="entry name" value="COLOSSIN-B-RELATED"/>
    <property type="match status" value="1"/>
</dbReference>
<keyword evidence="6" id="KW-0572">Peptidoglycan-anchor</keyword>
<keyword evidence="5" id="KW-0732">Signal</keyword>
<comment type="similarity">
    <text evidence="2">Belongs to the serine-aspartate repeat-containing protein (SDr) family.</text>
</comment>
<proteinExistence type="inferred from homology"/>
<name>A0A2X0QG60_BROTH</name>
<dbReference type="RefSeq" id="WP_120487426.1">
    <property type="nucleotide sequence ID" value="NZ_OUNC01000005.1"/>
</dbReference>
<feature type="transmembrane region" description="Helical" evidence="8">
    <location>
        <begin position="1153"/>
        <end position="1172"/>
    </location>
</feature>
<evidence type="ECO:0000259" key="9">
    <source>
        <dbReference type="PROSITE" id="PS50847"/>
    </source>
</evidence>
<dbReference type="InterPro" id="IPR041033">
    <property type="entry name" value="SpaA_PFL_dom_1"/>
</dbReference>
<evidence type="ECO:0000256" key="3">
    <source>
        <dbReference type="ARBA" id="ARBA00022512"/>
    </source>
</evidence>
<evidence type="ECO:0000256" key="8">
    <source>
        <dbReference type="SAM" id="Phobius"/>
    </source>
</evidence>
<keyword evidence="4" id="KW-0964">Secreted</keyword>
<dbReference type="SUPFAM" id="SSF49478">
    <property type="entry name" value="Cna protein B-type domain"/>
    <property type="match status" value="3"/>
</dbReference>
<protein>
    <recommendedName>
        <fullName evidence="9">Gram-positive cocci surface proteins LPxTG domain-containing protein</fullName>
    </recommendedName>
</protein>
<keyword evidence="8" id="KW-0812">Transmembrane</keyword>
<evidence type="ECO:0000256" key="1">
    <source>
        <dbReference type="ARBA" id="ARBA00004168"/>
    </source>
</evidence>
<evidence type="ECO:0000256" key="2">
    <source>
        <dbReference type="ARBA" id="ARBA00007257"/>
    </source>
</evidence>
<evidence type="ECO:0000256" key="5">
    <source>
        <dbReference type="ARBA" id="ARBA00022729"/>
    </source>
</evidence>
<gene>
    <name evidence="10" type="ORF">BTBSAS_130013</name>
</gene>
<feature type="domain" description="Gram-positive cocci surface proteins LPxTG" evidence="9">
    <location>
        <begin position="1144"/>
        <end position="1180"/>
    </location>
</feature>
<evidence type="ECO:0000256" key="6">
    <source>
        <dbReference type="ARBA" id="ARBA00023088"/>
    </source>
</evidence>
<dbReference type="PROSITE" id="PS50847">
    <property type="entry name" value="GRAM_POS_ANCHORING"/>
    <property type="match status" value="1"/>
</dbReference>
<dbReference type="AlphaFoldDB" id="A0A2X0QG60"/>
<dbReference type="InterPro" id="IPR013783">
    <property type="entry name" value="Ig-like_fold"/>
</dbReference>
<keyword evidence="3" id="KW-0134">Cell wall</keyword>
<evidence type="ECO:0000256" key="7">
    <source>
        <dbReference type="SAM" id="MobiDB-lite"/>
    </source>
</evidence>
<organism evidence="10 11">
    <name type="scientific">Brochothrix thermosphacta</name>
    <name type="common">Microbacterium thermosphactum</name>
    <dbReference type="NCBI Taxonomy" id="2756"/>
    <lineage>
        <taxon>Bacteria</taxon>
        <taxon>Bacillati</taxon>
        <taxon>Bacillota</taxon>
        <taxon>Bacilli</taxon>
        <taxon>Bacillales</taxon>
        <taxon>Listeriaceae</taxon>
        <taxon>Brochothrix</taxon>
    </lineage>
</organism>
<keyword evidence="8" id="KW-1133">Transmembrane helix</keyword>
<dbReference type="InterPro" id="IPR019931">
    <property type="entry name" value="LPXTG_anchor"/>
</dbReference>
<dbReference type="Pfam" id="PF00746">
    <property type="entry name" value="Gram_pos_anchor"/>
    <property type="match status" value="1"/>
</dbReference>
<evidence type="ECO:0000313" key="10">
    <source>
        <dbReference type="EMBL" id="SPP27233.1"/>
    </source>
</evidence>
<dbReference type="PANTHER" id="PTHR36108">
    <property type="entry name" value="COLOSSIN-B-RELATED"/>
    <property type="match status" value="1"/>
</dbReference>
<comment type="subcellular location">
    <subcellularLocation>
        <location evidence="1">Secreted</location>
        <location evidence="1">Cell wall</location>
        <topology evidence="1">Peptidoglycan-anchor</topology>
    </subcellularLocation>
</comment>
<feature type="region of interest" description="Disordered" evidence="7">
    <location>
        <begin position="1130"/>
        <end position="1149"/>
    </location>
</feature>
<dbReference type="EMBL" id="OUNC01000005">
    <property type="protein sequence ID" value="SPP27233.1"/>
    <property type="molecule type" value="Genomic_DNA"/>
</dbReference>
<sequence>MGLGWRKNIFTDRTLGIVSTSLALSHFYYGDTPGTPPSGYNTLITKGKNKDVPSHLLRINNSNKLVNLTVTFDGKKQKSKTATLNAEGANSITYKVPANITFVNETTGATATNKDVKIKGGQKFHLEAGPNVAKTVTSPKLKGTVKQFQPLIVKPVSSGLQDIGTWRWYDDPAQVVSFKAIFKPRKGDLEITKKSSDGKLLAGAEYDIKTADNKVVKHVKTGTNGKIKMTDLTQGSYNVTEKKAPAGYTLDKTVANRTKKVTVTAGQTALMTFTNKPVFVQVKIKKGDAETGDKAQGDATLVGAKYGVYDDAKATKLLDEVTIAKDLSATSKKLPMNGASRTLYVKETKAPTGYNLDKTIYKVEIKQANTTAELFVGNATSKDKVIEGGFDLIKTANKPLLQENTGKGIPLAGAEFSATLKSTGKVVQKQVTDKNGKAVFSKLPYGTYTVSETKVPEGYLPVANFEVTINKEGQTFHYQLEDKVKESKIKLIKKDKETNKTIPLAGTTFKIKNSLGLYINQNGKTEFETLADGTVLLDEPLVYGDYTVEEIKAPNGYLINKDPIKFTVTGAENTISVSFFDKPAKGKVKGQKLREVIDSKETTKEKISYKKIPAAGITFDIIANKDIVTAEGTVRAKAGDVVDTVTTDKKGYFESTKALYIPDGNEYKLTETNTPENYIPIEPVVFSIDYKNQLTEIVYKTIDVENNLKKGSFEIVKTANKALFSSVINPLLREKPLTLEGAEFTVMSKDRETVQVGVTDNEGHVAFNQLAYGTYFVAETKVPEGYKEVPAFVVTINEDGQHFSYQLEDEVIESTIKIVKKDSETGKIIPRAGATFKIKDSLGNYVEQYTDDDSMLKISDFMTDEEGTLQLPQMLPYGKYQLEEIKAPIGYLLNTQTMPFEVTADTDQQTIELSYFDSPAMGKLKGHKLKEVIDKEKSTATNVSYKEIPAAGITFDIVANKDILTAEGTVRAKAGDVVDTVTTDKEGYFESTKALYIPEGNEYKLTETNTPENYIPIDPIIFSFSYQDDVTEVVYETINLTNRLEKGRVKVSKIGKEDEKALSGATLMIKCEGVNLQWMSRDEAQEFLLPVGKYTLTETKAPTGYTLNKATQQFAVNVDKVTERTVINEKIPVPSKKEQPKEKLPKSGDSNSLWLPLMGGMLIIAGLGIFIARRKKSVKK</sequence>